<organism evidence="1 2">
    <name type="scientific">Lancefieldella parvula</name>
    <dbReference type="NCBI Taxonomy" id="1382"/>
    <lineage>
        <taxon>Bacteria</taxon>
        <taxon>Bacillati</taxon>
        <taxon>Actinomycetota</taxon>
        <taxon>Coriobacteriia</taxon>
        <taxon>Coriobacteriales</taxon>
        <taxon>Atopobiaceae</taxon>
        <taxon>Lancefieldella</taxon>
    </lineage>
</organism>
<dbReference type="AlphaFoldDB" id="A0A9D5X2D7"/>
<name>A0A9D5X2D7_9ACTN</name>
<reference evidence="1" key="1">
    <citation type="submission" date="2020-04" db="EMBL/GenBank/DDBJ databases">
        <title>Deep metagenomics examines the oral microbiome during advanced dental caries in children, revealing novel taxa and co-occurrences with host molecules.</title>
        <authorList>
            <person name="Baker J.L."/>
            <person name="Morton J.T."/>
            <person name="Dinis M."/>
            <person name="Alvarez R."/>
            <person name="Tran N.C."/>
            <person name="Knight R."/>
            <person name="Edlund A."/>
        </authorList>
    </citation>
    <scope>NUCLEOTIDE SEQUENCE</scope>
    <source>
        <strain evidence="1">JCVI_3_bin.11</strain>
    </source>
</reference>
<sequence length="208" mass="23525">MKLKSKIPLFAIAISFVLVCALGYRVWWVNTHALTIPEEIYQMGEWVPLDGNFHYSSSENTKGYSIRITEIALTTYDGYLEKHGITPQQPNAHGNQTSVIDVTIEVKNDREETEPVGGIDFLGTILIPQANNTYYICDLGNENSLWPLVQPNITTSLIAIKPHTSYVFHVPYVVNLTGEEIYRNPITDTTFDLLVSRLPVEKRIRVSL</sequence>
<comment type="caution">
    <text evidence="1">The sequence shown here is derived from an EMBL/GenBank/DDBJ whole genome shotgun (WGS) entry which is preliminary data.</text>
</comment>
<dbReference type="InterPro" id="IPR032209">
    <property type="entry name" value="DUF5028"/>
</dbReference>
<proteinExistence type="predicted"/>
<protein>
    <submittedName>
        <fullName evidence="1">DUF5028 domain-containing protein</fullName>
    </submittedName>
</protein>
<accession>A0A9D5X2D7</accession>
<dbReference type="Proteomes" id="UP000787322">
    <property type="component" value="Unassembled WGS sequence"/>
</dbReference>
<gene>
    <name evidence="1" type="ORF">HXK24_00430</name>
</gene>
<evidence type="ECO:0000313" key="1">
    <source>
        <dbReference type="EMBL" id="MBF4802289.1"/>
    </source>
</evidence>
<evidence type="ECO:0000313" key="2">
    <source>
        <dbReference type="Proteomes" id="UP000787322"/>
    </source>
</evidence>
<dbReference type="Pfam" id="PF16431">
    <property type="entry name" value="DUF5028"/>
    <property type="match status" value="1"/>
</dbReference>
<dbReference type="EMBL" id="JABZGU010000004">
    <property type="protein sequence ID" value="MBF4802289.1"/>
    <property type="molecule type" value="Genomic_DNA"/>
</dbReference>